<organism evidence="1 2">
    <name type="scientific">Candidatus Woesebacteria bacterium GW2011_GWB1_39_12</name>
    <dbReference type="NCBI Taxonomy" id="1618574"/>
    <lineage>
        <taxon>Bacteria</taxon>
        <taxon>Candidatus Woeseibacteriota</taxon>
    </lineage>
</organism>
<name>A0A0G0M719_9BACT</name>
<gene>
    <name evidence="1" type="ORF">UT24_C0020G0011</name>
</gene>
<evidence type="ECO:0000313" key="2">
    <source>
        <dbReference type="Proteomes" id="UP000033881"/>
    </source>
</evidence>
<dbReference type="STRING" id="1618574.UT24_C0020G0011"/>
<proteinExistence type="predicted"/>
<dbReference type="Proteomes" id="UP000033881">
    <property type="component" value="Unassembled WGS sequence"/>
</dbReference>
<sequence>MPDKIVEKTEEQENITISKTALDKILLKIERLESAASKEALGNFDKKNQKKFGKNARVNLWDDKIIVGWRLTKDIVEKAPLTGVWREDQRIRLCFLDEKEESEEIEYVTFSRRYHSLPVSIKKEIKSFEKVNGEEVERMIFTVETKENTPRTFDIDSRFIN</sequence>
<evidence type="ECO:0000313" key="1">
    <source>
        <dbReference type="EMBL" id="KKQ99943.1"/>
    </source>
</evidence>
<dbReference type="AlphaFoldDB" id="A0A0G0M719"/>
<comment type="caution">
    <text evidence="1">The sequence shown here is derived from an EMBL/GenBank/DDBJ whole genome shotgun (WGS) entry which is preliminary data.</text>
</comment>
<accession>A0A0G0M719</accession>
<dbReference type="EMBL" id="LBWB01000020">
    <property type="protein sequence ID" value="KKQ99943.1"/>
    <property type="molecule type" value="Genomic_DNA"/>
</dbReference>
<protein>
    <submittedName>
        <fullName evidence="1">Uncharacterized protein</fullName>
    </submittedName>
</protein>
<reference evidence="1 2" key="1">
    <citation type="journal article" date="2015" name="Nature">
        <title>rRNA introns, odd ribosomes, and small enigmatic genomes across a large radiation of phyla.</title>
        <authorList>
            <person name="Brown C.T."/>
            <person name="Hug L.A."/>
            <person name="Thomas B.C."/>
            <person name="Sharon I."/>
            <person name="Castelle C.J."/>
            <person name="Singh A."/>
            <person name="Wilkins M.J."/>
            <person name="Williams K.H."/>
            <person name="Banfield J.F."/>
        </authorList>
    </citation>
    <scope>NUCLEOTIDE SEQUENCE [LARGE SCALE GENOMIC DNA]</scope>
</reference>